<evidence type="ECO:0000313" key="10">
    <source>
        <dbReference type="EMBL" id="CAE0714866.1"/>
    </source>
</evidence>
<proteinExistence type="predicted"/>
<comment type="subcellular location">
    <subcellularLocation>
        <location evidence="1">Nucleus</location>
    </subcellularLocation>
</comment>
<gene>
    <name evidence="7" type="ORF">PAUS00366_LOCUS7615</name>
    <name evidence="8" type="ORF">PAUS00366_LOCUS7616</name>
    <name evidence="9" type="ORF">PAUS00366_LOCUS7617</name>
    <name evidence="10" type="ORF">PAUS00366_LOCUS7618</name>
</gene>
<evidence type="ECO:0000256" key="3">
    <source>
        <dbReference type="ARBA" id="ARBA00022737"/>
    </source>
</evidence>
<sequence>MLSENTQSAVLASKTEQAVEETISIHNDENTMTFIPSRIWLGEKKGFYFGTGNKGTGYYVDSLQQQQDGQISKKRKKSVRIAEDQNEMKLLLEELEKKAAGYSILELSKKGVHAASKSLANVYKQNIRKRAEYPKKPEHYMDSELALYEQITALQALATDTQVYRYIESSNLMLTLVQLLGHENTDICASVVSLLLEWIDPSLVTEDRAVLPFLGSFAAMTMEGWERVVLNLDRFQNDEESQDKNLKGVDNTLELMENILELDGLLAPDGILGKEKNVHTVMARDSMIVSWLFTTIENESELQNKDELLVAKCVELLSLLSQNIDVFFALPDWSKFQSTTNDNILSGKKRKKNQIDGIETLLQFIAVYRKKQPKSDVEIEILENSCITLSSCISFSTSNISAFLNGQGVELVIRCLKEKMHAGGSSLKLLDFFGDDEVYKSAAEKLVIAGGLKYLFPIFVGFRIPKPAIQASRSIKAKRKWLTELKAQVIRILYALSFQLDRQSPEDAMSRFVAKFVEDDLKYCDRLVELLLEYDERKRKAEYNFFRSDIEDTLDADQVAFASFEAKLNGGGDICYRLAAITAFICVNSKRCHERIFFQLKMQQSGVSLIKDAMNEFALSLENGRQKRHIESLMGQI</sequence>
<dbReference type="EMBL" id="HBIX01010050">
    <property type="protein sequence ID" value="CAE0714866.1"/>
    <property type="molecule type" value="Transcribed_RNA"/>
</dbReference>
<accession>A0A6U9XVP6</accession>
<evidence type="ECO:0000256" key="5">
    <source>
        <dbReference type="ARBA" id="ARBA00023242"/>
    </source>
</evidence>
<evidence type="ECO:0000313" key="9">
    <source>
        <dbReference type="EMBL" id="CAE0714865.1"/>
    </source>
</evidence>
<dbReference type="EMBL" id="HBIX01010048">
    <property type="protein sequence ID" value="CAE0714864.1"/>
    <property type="molecule type" value="Transcribed_RNA"/>
</dbReference>
<dbReference type="InterPro" id="IPR013180">
    <property type="entry name" value="CTNNBL1_N"/>
</dbReference>
<dbReference type="SUPFAM" id="SSF48371">
    <property type="entry name" value="ARM repeat"/>
    <property type="match status" value="1"/>
</dbReference>
<dbReference type="SMART" id="SM01156">
    <property type="entry name" value="DUF1716"/>
    <property type="match status" value="1"/>
</dbReference>
<dbReference type="Pfam" id="PF08216">
    <property type="entry name" value="CTNNBL"/>
    <property type="match status" value="1"/>
</dbReference>
<evidence type="ECO:0000256" key="4">
    <source>
        <dbReference type="ARBA" id="ARBA00023054"/>
    </source>
</evidence>
<evidence type="ECO:0000256" key="2">
    <source>
        <dbReference type="ARBA" id="ARBA00022553"/>
    </source>
</evidence>
<organism evidence="10">
    <name type="scientific">Pseudo-nitzschia australis</name>
    <dbReference type="NCBI Taxonomy" id="44445"/>
    <lineage>
        <taxon>Eukaryota</taxon>
        <taxon>Sar</taxon>
        <taxon>Stramenopiles</taxon>
        <taxon>Ochrophyta</taxon>
        <taxon>Bacillariophyta</taxon>
        <taxon>Bacillariophyceae</taxon>
        <taxon>Bacillariophycidae</taxon>
        <taxon>Bacillariales</taxon>
        <taxon>Bacillariaceae</taxon>
        <taxon>Pseudo-nitzschia</taxon>
    </lineage>
</organism>
<evidence type="ECO:0000313" key="7">
    <source>
        <dbReference type="EMBL" id="CAE0714863.1"/>
    </source>
</evidence>
<keyword evidence="2" id="KW-0597">Phosphoprotein</keyword>
<evidence type="ECO:0000313" key="8">
    <source>
        <dbReference type="EMBL" id="CAE0714864.1"/>
    </source>
</evidence>
<protein>
    <recommendedName>
        <fullName evidence="6">Beta-catenin-like protein 1 N-terminal domain-containing protein</fullName>
    </recommendedName>
</protein>
<dbReference type="PANTHER" id="PTHR14978">
    <property type="entry name" value="BETA-CATENIN-LIKE PROTEIN 1 NUCLEAR ASSOCIATED PROTEIN"/>
    <property type="match status" value="1"/>
</dbReference>
<keyword evidence="5" id="KW-0539">Nucleus</keyword>
<evidence type="ECO:0000259" key="6">
    <source>
        <dbReference type="SMART" id="SM01156"/>
    </source>
</evidence>
<keyword evidence="3" id="KW-0677">Repeat</keyword>
<dbReference type="EMBL" id="HBIX01010049">
    <property type="protein sequence ID" value="CAE0714865.1"/>
    <property type="molecule type" value="Transcribed_RNA"/>
</dbReference>
<dbReference type="EMBL" id="HBIX01010047">
    <property type="protein sequence ID" value="CAE0714863.1"/>
    <property type="molecule type" value="Transcribed_RNA"/>
</dbReference>
<reference evidence="10" key="1">
    <citation type="submission" date="2021-01" db="EMBL/GenBank/DDBJ databases">
        <authorList>
            <person name="Corre E."/>
            <person name="Pelletier E."/>
            <person name="Niang G."/>
            <person name="Scheremetjew M."/>
            <person name="Finn R."/>
            <person name="Kale V."/>
            <person name="Holt S."/>
            <person name="Cochrane G."/>
            <person name="Meng A."/>
            <person name="Brown T."/>
            <person name="Cohen L."/>
        </authorList>
    </citation>
    <scope>NUCLEOTIDE SEQUENCE</scope>
    <source>
        <strain evidence="10">10249 10 AB</strain>
    </source>
</reference>
<evidence type="ECO:0000256" key="1">
    <source>
        <dbReference type="ARBA" id="ARBA00004123"/>
    </source>
</evidence>
<dbReference type="Gene3D" id="1.25.10.10">
    <property type="entry name" value="Leucine-rich Repeat Variant"/>
    <property type="match status" value="1"/>
</dbReference>
<dbReference type="PANTHER" id="PTHR14978:SF0">
    <property type="entry name" value="BETA-CATENIN-LIKE PROTEIN 1"/>
    <property type="match status" value="1"/>
</dbReference>
<feature type="domain" description="Beta-catenin-like protein 1 N-terminal" evidence="6">
    <location>
        <begin position="84"/>
        <end position="192"/>
    </location>
</feature>
<dbReference type="AlphaFoldDB" id="A0A6U9XVP6"/>
<dbReference type="InterPro" id="IPR039678">
    <property type="entry name" value="CTNNBL1"/>
</dbReference>
<dbReference type="GO" id="GO:0005681">
    <property type="term" value="C:spliceosomal complex"/>
    <property type="evidence" value="ECO:0007669"/>
    <property type="project" value="TreeGrafter"/>
</dbReference>
<dbReference type="InterPro" id="IPR011989">
    <property type="entry name" value="ARM-like"/>
</dbReference>
<keyword evidence="4" id="KW-0175">Coiled coil</keyword>
<dbReference type="InterPro" id="IPR016024">
    <property type="entry name" value="ARM-type_fold"/>
</dbReference>
<name>A0A6U9XVP6_9STRA</name>